<sequence length="380" mass="38760">MPEFSVAVIGSGIAGASTAFALARRGVAVTVIDAGHVGQATAASAGIIQPWSSAVEGDYYSVYAAGAGFYPDLLELLAGVGITHTDYRKTGALVVNADEAKLEATYRRVLDRAQTAGPVVGDVERISNAEARKLFPALAEGLDAVYISGGGRVDGRTMRDALLAAAEKLGATRVSGDVSLALRAGRVSAFVDGAPVQADTVVVAAGAWSNEVLSAVGAGVPVAPQRGQITHLRLEGVDTTQWPTVHPISHHYIVAFDESRIAVGATREVGSGFDPRVTAAGQMQVLEDALRIVPGLADATLIETRVGLRPLPDGQLPIVGPIPGLDGTYVATGYGAGGLTMGPLLGDAVARSIVGEAAPELELTPVAAREGTATAGIEVS</sequence>
<dbReference type="PANTHER" id="PTHR13847:SF286">
    <property type="entry name" value="D-AMINO ACID DEHYDROGENASE"/>
    <property type="match status" value="1"/>
</dbReference>
<protein>
    <submittedName>
        <fullName evidence="6">NAD(P)/FAD-dependent oxidoreductase</fullName>
        <ecNumber evidence="6">1.-.-.-</ecNumber>
    </submittedName>
</protein>
<evidence type="ECO:0000256" key="4">
    <source>
        <dbReference type="ARBA" id="ARBA00023002"/>
    </source>
</evidence>
<proteinExistence type="inferred from homology"/>
<dbReference type="InterPro" id="IPR036188">
    <property type="entry name" value="FAD/NAD-bd_sf"/>
</dbReference>
<evidence type="ECO:0000256" key="2">
    <source>
        <dbReference type="ARBA" id="ARBA00009410"/>
    </source>
</evidence>
<dbReference type="SUPFAM" id="SSF54373">
    <property type="entry name" value="FAD-linked reductases, C-terminal domain"/>
    <property type="match status" value="1"/>
</dbReference>
<dbReference type="Gene3D" id="3.30.9.10">
    <property type="entry name" value="D-Amino Acid Oxidase, subunit A, domain 2"/>
    <property type="match status" value="1"/>
</dbReference>
<dbReference type="EMBL" id="JBHSCN010000005">
    <property type="protein sequence ID" value="MFC4243823.1"/>
    <property type="molecule type" value="Genomic_DNA"/>
</dbReference>
<gene>
    <name evidence="6" type="ORF">ACFOYW_10590</name>
</gene>
<keyword evidence="3" id="KW-0285">Flavoprotein</keyword>
<dbReference type="InterPro" id="IPR006076">
    <property type="entry name" value="FAD-dep_OxRdtase"/>
</dbReference>
<dbReference type="Pfam" id="PF01266">
    <property type="entry name" value="DAO"/>
    <property type="match status" value="1"/>
</dbReference>
<evidence type="ECO:0000256" key="3">
    <source>
        <dbReference type="ARBA" id="ARBA00022630"/>
    </source>
</evidence>
<dbReference type="PANTHER" id="PTHR13847">
    <property type="entry name" value="SARCOSINE DEHYDROGENASE-RELATED"/>
    <property type="match status" value="1"/>
</dbReference>
<name>A0ABV8Q892_9MICO</name>
<comment type="cofactor">
    <cofactor evidence="1">
        <name>FAD</name>
        <dbReference type="ChEBI" id="CHEBI:57692"/>
    </cofactor>
</comment>
<dbReference type="Gene3D" id="3.50.50.60">
    <property type="entry name" value="FAD/NAD(P)-binding domain"/>
    <property type="match status" value="1"/>
</dbReference>
<organism evidence="6 7">
    <name type="scientific">Gryllotalpicola reticulitermitis</name>
    <dbReference type="NCBI Taxonomy" id="1184153"/>
    <lineage>
        <taxon>Bacteria</taxon>
        <taxon>Bacillati</taxon>
        <taxon>Actinomycetota</taxon>
        <taxon>Actinomycetes</taxon>
        <taxon>Micrococcales</taxon>
        <taxon>Microbacteriaceae</taxon>
        <taxon>Gryllotalpicola</taxon>
    </lineage>
</organism>
<evidence type="ECO:0000313" key="6">
    <source>
        <dbReference type="EMBL" id="MFC4243823.1"/>
    </source>
</evidence>
<evidence type="ECO:0000313" key="7">
    <source>
        <dbReference type="Proteomes" id="UP001595900"/>
    </source>
</evidence>
<evidence type="ECO:0000259" key="5">
    <source>
        <dbReference type="Pfam" id="PF01266"/>
    </source>
</evidence>
<accession>A0ABV8Q892</accession>
<dbReference type="RefSeq" id="WP_390228901.1">
    <property type="nucleotide sequence ID" value="NZ_JBHSCN010000005.1"/>
</dbReference>
<keyword evidence="4 6" id="KW-0560">Oxidoreductase</keyword>
<comment type="similarity">
    <text evidence="2">Belongs to the DadA oxidoreductase family.</text>
</comment>
<comment type="caution">
    <text evidence="6">The sequence shown here is derived from an EMBL/GenBank/DDBJ whole genome shotgun (WGS) entry which is preliminary data.</text>
</comment>
<dbReference type="SUPFAM" id="SSF51905">
    <property type="entry name" value="FAD/NAD(P)-binding domain"/>
    <property type="match status" value="1"/>
</dbReference>
<reference evidence="7" key="1">
    <citation type="journal article" date="2019" name="Int. J. Syst. Evol. Microbiol.">
        <title>The Global Catalogue of Microorganisms (GCM) 10K type strain sequencing project: providing services to taxonomists for standard genome sequencing and annotation.</title>
        <authorList>
            <consortium name="The Broad Institute Genomics Platform"/>
            <consortium name="The Broad Institute Genome Sequencing Center for Infectious Disease"/>
            <person name="Wu L."/>
            <person name="Ma J."/>
        </authorList>
    </citation>
    <scope>NUCLEOTIDE SEQUENCE [LARGE SCALE GENOMIC DNA]</scope>
    <source>
        <strain evidence="7">CGMCC 1.10363</strain>
    </source>
</reference>
<evidence type="ECO:0000256" key="1">
    <source>
        <dbReference type="ARBA" id="ARBA00001974"/>
    </source>
</evidence>
<feature type="domain" description="FAD dependent oxidoreductase" evidence="5">
    <location>
        <begin position="6"/>
        <end position="351"/>
    </location>
</feature>
<keyword evidence="7" id="KW-1185">Reference proteome</keyword>
<dbReference type="Proteomes" id="UP001595900">
    <property type="component" value="Unassembled WGS sequence"/>
</dbReference>
<dbReference type="EC" id="1.-.-.-" evidence="6"/>
<dbReference type="GO" id="GO:0016491">
    <property type="term" value="F:oxidoreductase activity"/>
    <property type="evidence" value="ECO:0007669"/>
    <property type="project" value="UniProtKB-KW"/>
</dbReference>